<organism evidence="3 4">
    <name type="scientific">Phreatobacter stygius</name>
    <dbReference type="NCBI Taxonomy" id="1940610"/>
    <lineage>
        <taxon>Bacteria</taxon>
        <taxon>Pseudomonadati</taxon>
        <taxon>Pseudomonadota</taxon>
        <taxon>Alphaproteobacteria</taxon>
        <taxon>Hyphomicrobiales</taxon>
        <taxon>Phreatobacteraceae</taxon>
        <taxon>Phreatobacter</taxon>
    </lineage>
</organism>
<name>A0A4D7B5G8_9HYPH</name>
<dbReference type="KEGG" id="pstg:E8M01_30905"/>
<dbReference type="Proteomes" id="UP000298781">
    <property type="component" value="Chromosome"/>
</dbReference>
<dbReference type="EMBL" id="CP039690">
    <property type="protein sequence ID" value="QCI68251.1"/>
    <property type="molecule type" value="Genomic_DNA"/>
</dbReference>
<evidence type="ECO:0000256" key="1">
    <source>
        <dbReference type="SAM" id="MobiDB-lite"/>
    </source>
</evidence>
<protein>
    <submittedName>
        <fullName evidence="3">DUF4381 domain-containing protein</fullName>
    </submittedName>
</protein>
<proteinExistence type="predicted"/>
<evidence type="ECO:0000313" key="3">
    <source>
        <dbReference type="EMBL" id="QCI68251.1"/>
    </source>
</evidence>
<keyword evidence="2" id="KW-0812">Transmembrane</keyword>
<keyword evidence="2" id="KW-0472">Membrane</keyword>
<gene>
    <name evidence="3" type="ORF">E8M01_30905</name>
</gene>
<feature type="compositionally biased region" description="Low complexity" evidence="1">
    <location>
        <begin position="18"/>
        <end position="37"/>
    </location>
</feature>
<accession>A0A4D7B5G8</accession>
<feature type="transmembrane region" description="Helical" evidence="2">
    <location>
        <begin position="74"/>
        <end position="95"/>
    </location>
</feature>
<keyword evidence="2" id="KW-1133">Transmembrane helix</keyword>
<dbReference type="InterPro" id="IPR025489">
    <property type="entry name" value="DUF4381"/>
</dbReference>
<reference evidence="3 4" key="1">
    <citation type="submission" date="2019-04" db="EMBL/GenBank/DDBJ databases">
        <title>Phreatobacter aquaticus sp. nov.</title>
        <authorList>
            <person name="Choi A."/>
        </authorList>
    </citation>
    <scope>NUCLEOTIDE SEQUENCE [LARGE SCALE GENOMIC DNA]</scope>
    <source>
        <strain evidence="3 4">KCTC 52518</strain>
    </source>
</reference>
<evidence type="ECO:0000256" key="2">
    <source>
        <dbReference type="SAM" id="Phobius"/>
    </source>
</evidence>
<dbReference type="OrthoDB" id="283083at2"/>
<dbReference type="AlphaFoldDB" id="A0A4D7B5G8"/>
<sequence>MGPRARHSRAADQHGRRPGAAGAGAARQGAGGAPAHAARQWRRLTMDSAALDKALAPLVEFPLPPAPSLWPQTWAGRVLLALIIAGAVAGAWTWLRQRRANRYRREAIAELQRIERRLDAAETRGILVPLESLLRRVALVAFPRDKVASLVGADWRDFLDRSGGGHGFDSPAGRQLTEAAWRPAASIAPDEIRAAAALVRHWIEKHHV</sequence>
<keyword evidence="4" id="KW-1185">Reference proteome</keyword>
<evidence type="ECO:0000313" key="4">
    <source>
        <dbReference type="Proteomes" id="UP000298781"/>
    </source>
</evidence>
<feature type="region of interest" description="Disordered" evidence="1">
    <location>
        <begin position="1"/>
        <end position="37"/>
    </location>
</feature>
<dbReference type="Pfam" id="PF14316">
    <property type="entry name" value="DUF4381"/>
    <property type="match status" value="1"/>
</dbReference>